<feature type="domain" description="Calcineurin-like phosphoesterase" evidence="1">
    <location>
        <begin position="13"/>
        <end position="174"/>
    </location>
</feature>
<dbReference type="GeneID" id="10361466"/>
<sequence length="271" mass="30292">MRGIVFKVDGDNVLLVADTHVGYEAELRLRGIRAVSQTSRLLNNLKQWGEEAGANTLAILGDVKHELPTPRETAAEVRQFLKDLAKLYERVILIPGNHDGLLDEISQGIEGVYLADSRGVLLDGVKPTLLLHGHAKPRPEDLARAEVLVMGHTHPSVSIVDEIGYVTREHAIIKIKQNKGTLMRKMYNKQYDLDEDIKIVILPASHPLITGFDIANLPQLTADDRTILRYVELRPELAEVYLTDFTFLGTLDLFLKERGGEESSRLEMVTS</sequence>
<name>F2L4Q9_THEU7</name>
<dbReference type="GO" id="GO:0016787">
    <property type="term" value="F:hydrolase activity"/>
    <property type="evidence" value="ECO:0007669"/>
    <property type="project" value="InterPro"/>
</dbReference>
<dbReference type="Pfam" id="PF00149">
    <property type="entry name" value="Metallophos"/>
    <property type="match status" value="1"/>
</dbReference>
<dbReference type="CDD" id="cd07391">
    <property type="entry name" value="MPP_PF1019"/>
    <property type="match status" value="1"/>
</dbReference>
<keyword evidence="3" id="KW-1185">Reference proteome</keyword>
<dbReference type="HOGENOM" id="CLU_075478_0_0_2"/>
<dbReference type="InterPro" id="IPR029052">
    <property type="entry name" value="Metallo-depent_PP-like"/>
</dbReference>
<protein>
    <submittedName>
        <fullName evidence="2">Metallophosphoesterase</fullName>
    </submittedName>
</protein>
<dbReference type="OrthoDB" id="18264at2157"/>
<organism evidence="2 3">
    <name type="scientific">Thermoproteus uzoniensis (strain 768-20)</name>
    <dbReference type="NCBI Taxonomy" id="999630"/>
    <lineage>
        <taxon>Archaea</taxon>
        <taxon>Thermoproteota</taxon>
        <taxon>Thermoprotei</taxon>
        <taxon>Thermoproteales</taxon>
        <taxon>Thermoproteaceae</taxon>
        <taxon>Thermoproteus</taxon>
    </lineage>
</organism>
<dbReference type="AlphaFoldDB" id="F2L4Q9"/>
<reference key="2">
    <citation type="submission" date="2011-03" db="EMBL/GenBank/DDBJ databases">
        <title>Complete genome sequence of the thermoacidophilic crenarchaeon Thermoproteus uzoniensis 768-20.</title>
        <authorList>
            <person name="Mardanov A.V."/>
            <person name="Gumerov V.M."/>
            <person name="Beletsky A.V."/>
            <person name="Prokofeva M.I."/>
            <person name="Bonch-Osmolovskaya E.A."/>
            <person name="Ravin N.V."/>
            <person name="Skryabin K.G."/>
        </authorList>
    </citation>
    <scope>NUCLEOTIDE SEQUENCE</scope>
    <source>
        <strain>768-20</strain>
    </source>
</reference>
<dbReference type="PANTHER" id="PTHR39323">
    <property type="entry name" value="BLR1149 PROTEIN"/>
    <property type="match status" value="1"/>
</dbReference>
<dbReference type="Gene3D" id="3.60.21.10">
    <property type="match status" value="1"/>
</dbReference>
<dbReference type="InterPro" id="IPR004843">
    <property type="entry name" value="Calcineurin-like_PHP"/>
</dbReference>
<dbReference type="eggNOG" id="arCOG01150">
    <property type="taxonomic scope" value="Archaea"/>
</dbReference>
<evidence type="ECO:0000313" key="3">
    <source>
        <dbReference type="Proteomes" id="UP000008138"/>
    </source>
</evidence>
<dbReference type="EMBL" id="CP002590">
    <property type="protein sequence ID" value="AEA13413.1"/>
    <property type="molecule type" value="Genomic_DNA"/>
</dbReference>
<accession>F2L4Q9</accession>
<dbReference type="KEGG" id="tuz:TUZN_1954"/>
<dbReference type="SUPFAM" id="SSF56300">
    <property type="entry name" value="Metallo-dependent phosphatases"/>
    <property type="match status" value="1"/>
</dbReference>
<gene>
    <name evidence="2" type="ordered locus">TUZN_1954</name>
</gene>
<proteinExistence type="predicted"/>
<dbReference type="RefSeq" id="WP_013680748.1">
    <property type="nucleotide sequence ID" value="NC_015315.1"/>
</dbReference>
<dbReference type="PIRSF" id="PIRSF000887">
    <property type="entry name" value="Pesterase_MJ0037"/>
    <property type="match status" value="1"/>
</dbReference>
<dbReference type="Proteomes" id="UP000008138">
    <property type="component" value="Chromosome"/>
</dbReference>
<dbReference type="PANTHER" id="PTHR39323:SF1">
    <property type="entry name" value="BLR1149 PROTEIN"/>
    <property type="match status" value="1"/>
</dbReference>
<evidence type="ECO:0000313" key="2">
    <source>
        <dbReference type="EMBL" id="AEA13413.1"/>
    </source>
</evidence>
<dbReference type="InterPro" id="IPR024173">
    <property type="entry name" value="Pesterase_MJ0037-like"/>
</dbReference>
<dbReference type="STRING" id="999630.TUZN_1954"/>
<reference evidence="2 3" key="1">
    <citation type="journal article" date="2011" name="J. Bacteriol.">
        <title>Complete genome sequence of the thermoacidophilic crenarchaeon Thermoproteus uzoniensis 768-20.</title>
        <authorList>
            <person name="Mardanov A.V."/>
            <person name="Gumerov V.M."/>
            <person name="Beletsky A.V."/>
            <person name="Prokofeva M.I."/>
            <person name="Bonch-Osmolovskaya E.A."/>
            <person name="Ravin N.V."/>
            <person name="Skryabin K.G."/>
        </authorList>
    </citation>
    <scope>NUCLEOTIDE SEQUENCE [LARGE SCALE GENOMIC DNA]</scope>
    <source>
        <strain evidence="2 3">768-20</strain>
    </source>
</reference>
<evidence type="ECO:0000259" key="1">
    <source>
        <dbReference type="Pfam" id="PF00149"/>
    </source>
</evidence>